<dbReference type="InterPro" id="IPR006035">
    <property type="entry name" value="Ureohydrolase"/>
</dbReference>
<reference evidence="5 6" key="1">
    <citation type="submission" date="2023-10" db="EMBL/GenBank/DDBJ databases">
        <title>Holzapfeliella saturejae sp. nov. isolated from Satureja montana flowers.</title>
        <authorList>
            <person name="Alcantara C."/>
            <person name="Zuniga M."/>
            <person name="Landete J.M."/>
            <person name="Monedero V."/>
        </authorList>
    </citation>
    <scope>NUCLEOTIDE SEQUENCE [LARGE SCALE GENOMIC DNA]</scope>
    <source>
        <strain evidence="5 6">He02</strain>
    </source>
</reference>
<dbReference type="PANTHER" id="PTHR43782">
    <property type="entry name" value="ARGINASE"/>
    <property type="match status" value="1"/>
</dbReference>
<name>A0ABU8SIY3_9LACO</name>
<organism evidence="5 6">
    <name type="scientific">Holzapfeliella saturejae</name>
    <dbReference type="NCBI Taxonomy" id="3082953"/>
    <lineage>
        <taxon>Bacteria</taxon>
        <taxon>Bacillati</taxon>
        <taxon>Bacillota</taxon>
        <taxon>Bacilli</taxon>
        <taxon>Lactobacillales</taxon>
        <taxon>Lactobacillaceae</taxon>
        <taxon>Holzapfeliella</taxon>
    </lineage>
</organism>
<keyword evidence="1" id="KW-0479">Metal-binding</keyword>
<keyword evidence="6" id="KW-1185">Reference proteome</keyword>
<evidence type="ECO:0000313" key="5">
    <source>
        <dbReference type="EMBL" id="MEJ6348873.1"/>
    </source>
</evidence>
<protein>
    <submittedName>
        <fullName evidence="5">Arginase family protein</fullName>
    </submittedName>
</protein>
<dbReference type="Proteomes" id="UP001377804">
    <property type="component" value="Unassembled WGS sequence"/>
</dbReference>
<dbReference type="SUPFAM" id="SSF52768">
    <property type="entry name" value="Arginase/deacetylase"/>
    <property type="match status" value="1"/>
</dbReference>
<dbReference type="RefSeq" id="WP_339970374.1">
    <property type="nucleotide sequence ID" value="NZ_JAWMWG010000004.1"/>
</dbReference>
<dbReference type="PANTHER" id="PTHR43782:SF3">
    <property type="entry name" value="ARGINASE"/>
    <property type="match status" value="1"/>
</dbReference>
<evidence type="ECO:0000313" key="6">
    <source>
        <dbReference type="Proteomes" id="UP001377804"/>
    </source>
</evidence>
<dbReference type="PROSITE" id="PS51409">
    <property type="entry name" value="ARGINASE_2"/>
    <property type="match status" value="1"/>
</dbReference>
<dbReference type="InterPro" id="IPR023696">
    <property type="entry name" value="Ureohydrolase_dom_sf"/>
</dbReference>
<evidence type="ECO:0000256" key="3">
    <source>
        <dbReference type="ARBA" id="ARBA00023211"/>
    </source>
</evidence>
<dbReference type="Gene3D" id="3.40.800.10">
    <property type="entry name" value="Ureohydrolase domain"/>
    <property type="match status" value="1"/>
</dbReference>
<proteinExistence type="inferred from homology"/>
<comment type="caution">
    <text evidence="5">The sequence shown here is derived from an EMBL/GenBank/DDBJ whole genome shotgun (WGS) entry which is preliminary data.</text>
</comment>
<dbReference type="CDD" id="cd09999">
    <property type="entry name" value="Arginase-like_1"/>
    <property type="match status" value="1"/>
</dbReference>
<evidence type="ECO:0000256" key="4">
    <source>
        <dbReference type="PROSITE-ProRule" id="PRU00742"/>
    </source>
</evidence>
<dbReference type="Pfam" id="PF00491">
    <property type="entry name" value="Arginase"/>
    <property type="match status" value="1"/>
</dbReference>
<comment type="similarity">
    <text evidence="4">Belongs to the arginase family.</text>
</comment>
<keyword evidence="2" id="KW-0378">Hydrolase</keyword>
<dbReference type="EMBL" id="JAWMWG010000004">
    <property type="protein sequence ID" value="MEJ6348873.1"/>
    <property type="molecule type" value="Genomic_DNA"/>
</dbReference>
<evidence type="ECO:0000256" key="1">
    <source>
        <dbReference type="ARBA" id="ARBA00022723"/>
    </source>
</evidence>
<accession>A0ABU8SIY3</accession>
<sequence>MTKTLRLIAPDWQGGNRPEYYTGAELLTHLVPKNNHQQEVRLDIAPPTKTLTTENGVFGQSDVLNNMRLAQEAIEANNPDKIITLGGTCLVSQAPFDYLSGEYGEDLGVIWIDAHPDVSNPELFTNEHAMVLGNLVHQGDPKLQKEVQHPLSPNSVLYVGLQEPNDDEKVVLNQLNIASQVSVDIEAIQKWISQHQFKKLAIHFDLDALSPELFHSTYFSEPGKTDYPASSGALSLLDVGHLLEQLSETNDIVGLTVAEYLPWDAIALKKLFNKLPIFKD</sequence>
<evidence type="ECO:0000256" key="2">
    <source>
        <dbReference type="ARBA" id="ARBA00022801"/>
    </source>
</evidence>
<gene>
    <name evidence="5" type="ORF">R4Y45_06535</name>
</gene>
<keyword evidence="3" id="KW-0464">Manganese</keyword>